<name>W5YLB8_9GAMM</name>
<sequence length="368" mass="41570">MPGKGWIRMCVPGLMMVVLSACNPFSEARPMMDEYVERVARVLETEPELSAIDSPTHIPRRRDRVLTMPELELGMLDFLSLYGCELQFVVGEKNSVMGKVMQPLNRLRYELRFIRAAQDCIPETEDEDLVEVLNEAIASKRETLPIALWNATWGVEEIETLFTLAKGYYPVQSEGNPVADLARDSDRMNQVVGALLAGKVEENALAANAPGKGTLEESALEFAGAVQQRWQAEYRAGQLINSAALVKTRLNDATGLLQQRIQQRPLCLKGKPNNQADIVQSMFFSVYIEKIQPYMSNLRRARVELIEPLAMMAERQRAVMPPEFARWYRKHLSQVADDSLWLELDAAMARHTESWQALLEQCGMRPGT</sequence>
<dbReference type="HOGENOM" id="CLU_063848_1_0_6"/>
<dbReference type="Proteomes" id="UP000061489">
    <property type="component" value="Chromosome"/>
</dbReference>
<protein>
    <recommendedName>
        <fullName evidence="3">DUF3080 domain-containing protein</fullName>
    </recommendedName>
</protein>
<dbReference type="Pfam" id="PF11279">
    <property type="entry name" value="DUF3080"/>
    <property type="match status" value="1"/>
</dbReference>
<proteinExistence type="predicted"/>
<accession>W5YLB8</accession>
<organism evidence="1 2">
    <name type="scientific">Marinobacter similis</name>
    <dbReference type="NCBI Taxonomy" id="1420916"/>
    <lineage>
        <taxon>Bacteria</taxon>
        <taxon>Pseudomonadati</taxon>
        <taxon>Pseudomonadota</taxon>
        <taxon>Gammaproteobacteria</taxon>
        <taxon>Pseudomonadales</taxon>
        <taxon>Marinobacteraceae</taxon>
        <taxon>Marinobacter</taxon>
    </lineage>
</organism>
<dbReference type="OrthoDB" id="6997572at2"/>
<reference evidence="1 2" key="1">
    <citation type="journal article" date="2014" name="Genome Announc.">
        <title>Draft Genome Sequences of Marinobacter similis A3d10T and Marinobacter salarius R9SW1T.</title>
        <authorList>
            <person name="Ivanova E.P."/>
            <person name="Ng H.J."/>
            <person name="Webb H.K."/>
            <person name="Feng G."/>
            <person name="Oshima K."/>
            <person name="Hattori M."/>
            <person name="Ohkuma M."/>
            <person name="Sergeev A.F."/>
            <person name="Mikhailov V.V."/>
            <person name="Crawford R.J."/>
            <person name="Sawabe T."/>
        </authorList>
    </citation>
    <scope>NUCLEOTIDE SEQUENCE [LARGE SCALE GENOMIC DNA]</scope>
    <source>
        <strain evidence="1 2">A3d10</strain>
    </source>
</reference>
<dbReference type="PROSITE" id="PS51257">
    <property type="entry name" value="PROKAR_LIPOPROTEIN"/>
    <property type="match status" value="1"/>
</dbReference>
<dbReference type="KEGG" id="msx:AU14_17215"/>
<dbReference type="STRING" id="1420916.AU14_17215"/>
<dbReference type="RefSeq" id="WP_041342712.1">
    <property type="nucleotide sequence ID" value="NZ_CP007151.1"/>
</dbReference>
<evidence type="ECO:0000313" key="2">
    <source>
        <dbReference type="Proteomes" id="UP000061489"/>
    </source>
</evidence>
<evidence type="ECO:0008006" key="3">
    <source>
        <dbReference type="Google" id="ProtNLM"/>
    </source>
</evidence>
<gene>
    <name evidence="1" type="ORF">AU14_17215</name>
</gene>
<dbReference type="AlphaFoldDB" id="W5YLB8"/>
<keyword evidence="2" id="KW-1185">Reference proteome</keyword>
<dbReference type="EMBL" id="CP007151">
    <property type="protein sequence ID" value="AHI29689.1"/>
    <property type="molecule type" value="Genomic_DNA"/>
</dbReference>
<evidence type="ECO:0000313" key="1">
    <source>
        <dbReference type="EMBL" id="AHI29689.1"/>
    </source>
</evidence>
<dbReference type="InterPro" id="IPR021431">
    <property type="entry name" value="DUF3080"/>
</dbReference>